<feature type="non-terminal residue" evidence="3">
    <location>
        <position position="1"/>
    </location>
</feature>
<dbReference type="Proteomes" id="UP001165060">
    <property type="component" value="Unassembled WGS sequence"/>
</dbReference>
<keyword evidence="2" id="KW-0812">Transmembrane</keyword>
<feature type="transmembrane region" description="Helical" evidence="2">
    <location>
        <begin position="200"/>
        <end position="223"/>
    </location>
</feature>
<evidence type="ECO:0000313" key="4">
    <source>
        <dbReference type="Proteomes" id="UP001165060"/>
    </source>
</evidence>
<evidence type="ECO:0000256" key="1">
    <source>
        <dbReference type="SAM" id="MobiDB-lite"/>
    </source>
</evidence>
<proteinExistence type="predicted"/>
<evidence type="ECO:0000313" key="3">
    <source>
        <dbReference type="EMBL" id="GMI33681.1"/>
    </source>
</evidence>
<evidence type="ECO:0008006" key="5">
    <source>
        <dbReference type="Google" id="ProtNLM"/>
    </source>
</evidence>
<feature type="region of interest" description="Disordered" evidence="1">
    <location>
        <begin position="123"/>
        <end position="144"/>
    </location>
</feature>
<comment type="caution">
    <text evidence="3">The sequence shown here is derived from an EMBL/GenBank/DDBJ whole genome shotgun (WGS) entry which is preliminary data.</text>
</comment>
<feature type="transmembrane region" description="Helical" evidence="2">
    <location>
        <begin position="160"/>
        <end position="180"/>
    </location>
</feature>
<reference evidence="3 4" key="1">
    <citation type="journal article" date="2023" name="Commun. Biol.">
        <title>Genome analysis of Parmales, the sister group of diatoms, reveals the evolutionary specialization of diatoms from phago-mixotrophs to photoautotrophs.</title>
        <authorList>
            <person name="Ban H."/>
            <person name="Sato S."/>
            <person name="Yoshikawa S."/>
            <person name="Yamada K."/>
            <person name="Nakamura Y."/>
            <person name="Ichinomiya M."/>
            <person name="Sato N."/>
            <person name="Blanc-Mathieu R."/>
            <person name="Endo H."/>
            <person name="Kuwata A."/>
            <person name="Ogata H."/>
        </authorList>
    </citation>
    <scope>NUCLEOTIDE SEQUENCE [LARGE SCALE GENOMIC DNA]</scope>
</reference>
<keyword evidence="2" id="KW-1133">Transmembrane helix</keyword>
<gene>
    <name evidence="3" type="ORF">TeGR_g8027</name>
</gene>
<keyword evidence="4" id="KW-1185">Reference proteome</keyword>
<accession>A0ABQ6MVJ5</accession>
<protein>
    <recommendedName>
        <fullName evidence="5">GDT1 family protein</fullName>
    </recommendedName>
</protein>
<name>A0ABQ6MVJ5_9STRA</name>
<evidence type="ECO:0000256" key="2">
    <source>
        <dbReference type="SAM" id="Phobius"/>
    </source>
</evidence>
<keyword evidence="2" id="KW-0472">Membrane</keyword>
<organism evidence="3 4">
    <name type="scientific">Tetraparma gracilis</name>
    <dbReference type="NCBI Taxonomy" id="2962635"/>
    <lineage>
        <taxon>Eukaryota</taxon>
        <taxon>Sar</taxon>
        <taxon>Stramenopiles</taxon>
        <taxon>Ochrophyta</taxon>
        <taxon>Bolidophyceae</taxon>
        <taxon>Parmales</taxon>
        <taxon>Triparmaceae</taxon>
        <taxon>Tetraparma</taxon>
    </lineage>
</organism>
<dbReference type="EMBL" id="BRYB01004579">
    <property type="protein sequence ID" value="GMI33681.1"/>
    <property type="molecule type" value="Genomic_DNA"/>
</dbReference>
<feature type="transmembrane region" description="Helical" evidence="2">
    <location>
        <begin position="230"/>
        <end position="248"/>
    </location>
</feature>
<feature type="transmembrane region" description="Helical" evidence="2">
    <location>
        <begin position="36"/>
        <end position="54"/>
    </location>
</feature>
<sequence length="249" mass="26952">YFSVCVSVTLTAFFLGTSLLELLRLGDTSSDSSYWNAERVMSVLASFVLQFIAYKEYREWRAEREEKRRMGMEELIVEGGGLEMKLAESPFEIGDGMEMEAEAEGEERMPPVKPTLSSSSVEFQELETASASDEGSSDGRGSDDEIEAKLADAGQSFRRLFVVCLMGTLDDMIVFSAFVAGAGGDGTAGGGLKFTLPSLFIGSTGAALVIVGVAWVFSGIAWFRRVIKKLPMWALLSGIGLYVLVVGLV</sequence>